<name>A0A4Q2L177_9FUSO</name>
<dbReference type="Pfam" id="PF13245">
    <property type="entry name" value="AAA_19"/>
    <property type="match status" value="1"/>
</dbReference>
<reference evidence="1 2" key="1">
    <citation type="submission" date="2019-01" db="EMBL/GenBank/DDBJ databases">
        <title>Fusobacterium necrophorum Isolated From the Uterus of Dairy Cows.</title>
        <authorList>
            <person name="Francis A.M."/>
        </authorList>
    </citation>
    <scope>NUCLEOTIDE SEQUENCE [LARGE SCALE GENOMIC DNA]</scope>
    <source>
        <strain evidence="1 2">KG35</strain>
    </source>
</reference>
<sequence>MSKNYGCLNYNIAKAEADKVDEQIISALKAGRSFRVEAGAGSGKTYSLNRVIEWIQANKWNDYRRKKQNVICITYTNAAVDVISQRLSQDSFILPSTIHSFAWNAIKQYQSTLISIIENDASLTTTETDFSKVLEIRYTLGHSYVSQGVHYLHHNDVLKLFCTLLDNAKFRRVFSDNYPLILIDEYQDSYKPIITRFINFFIAEGVGPQFGFFGDAWQTIYQTNNACGAIEHSNLQEIKKGSNFRSAPRIVKLLNDIRPDLPQQSAIDNFEGEVVVVTCDDFSGERRTERTFKDDLPIEELKSRLFQLSEHIKKNASKDENIKILMITHKVLATQQGYERLLAIIDDGLRDKQDPFLLFFMNTVEPIYEALSTSNMQLLFDTLGIRRYPITKKAEKMKWKEFESQLKKARNGRAIDVINTILETKLVPIPSLVDRYYHLYFDAPDTIYGLDATIRDVLDLDYSQFKAAIEFLYPESEFSTEHGVKGEEYDNVVFVISKGWNQYQFETYAPMITGKVPIPVGKEASYERNRNLFYVCCSRPKKRLFLFVSIPLNSTFRNFLIDIVGSENIYTFNEYLDNKAK</sequence>
<proteinExistence type="predicted"/>
<gene>
    <name evidence="1" type="ORF">EPT53_01680</name>
</gene>
<dbReference type="PANTHER" id="PTHR11070:SF3">
    <property type="entry name" value="DNA 3'-5' HELICASE"/>
    <property type="match status" value="1"/>
</dbReference>
<dbReference type="GO" id="GO:0000725">
    <property type="term" value="P:recombinational repair"/>
    <property type="evidence" value="ECO:0007669"/>
    <property type="project" value="TreeGrafter"/>
</dbReference>
<dbReference type="SUPFAM" id="SSF52540">
    <property type="entry name" value="P-loop containing nucleoside triphosphate hydrolases"/>
    <property type="match status" value="1"/>
</dbReference>
<dbReference type="InterPro" id="IPR027417">
    <property type="entry name" value="P-loop_NTPase"/>
</dbReference>
<dbReference type="GO" id="GO:0043138">
    <property type="term" value="F:3'-5' DNA helicase activity"/>
    <property type="evidence" value="ECO:0007669"/>
    <property type="project" value="TreeGrafter"/>
</dbReference>
<protein>
    <submittedName>
        <fullName evidence="1">ATP-dependent helicase</fullName>
    </submittedName>
</protein>
<keyword evidence="1" id="KW-0547">Nucleotide-binding</keyword>
<keyword evidence="1" id="KW-0378">Hydrolase</keyword>
<dbReference type="GO" id="GO:0005829">
    <property type="term" value="C:cytosol"/>
    <property type="evidence" value="ECO:0007669"/>
    <property type="project" value="TreeGrafter"/>
</dbReference>
<dbReference type="RefSeq" id="WP_129490457.1">
    <property type="nucleotide sequence ID" value="NZ_SBAP01000003.1"/>
</dbReference>
<dbReference type="Proteomes" id="UP000289216">
    <property type="component" value="Unassembled WGS sequence"/>
</dbReference>
<dbReference type="GO" id="GO:0005524">
    <property type="term" value="F:ATP binding"/>
    <property type="evidence" value="ECO:0007669"/>
    <property type="project" value="InterPro"/>
</dbReference>
<dbReference type="AlphaFoldDB" id="A0A4Q2L177"/>
<evidence type="ECO:0000313" key="1">
    <source>
        <dbReference type="EMBL" id="RXZ71179.1"/>
    </source>
</evidence>
<comment type="caution">
    <text evidence="1">The sequence shown here is derived from an EMBL/GenBank/DDBJ whole genome shotgun (WGS) entry which is preliminary data.</text>
</comment>
<accession>A0A4Q2L177</accession>
<dbReference type="PANTHER" id="PTHR11070">
    <property type="entry name" value="UVRD / RECB / PCRA DNA HELICASE FAMILY MEMBER"/>
    <property type="match status" value="1"/>
</dbReference>
<organism evidence="1 2">
    <name type="scientific">Fusobacterium necrophorum</name>
    <dbReference type="NCBI Taxonomy" id="859"/>
    <lineage>
        <taxon>Bacteria</taxon>
        <taxon>Fusobacteriati</taxon>
        <taxon>Fusobacteriota</taxon>
        <taxon>Fusobacteriia</taxon>
        <taxon>Fusobacteriales</taxon>
        <taxon>Fusobacteriaceae</taxon>
        <taxon>Fusobacterium</taxon>
    </lineage>
</organism>
<dbReference type="EMBL" id="SBAP01000003">
    <property type="protein sequence ID" value="RXZ71179.1"/>
    <property type="molecule type" value="Genomic_DNA"/>
</dbReference>
<keyword evidence="1" id="KW-0347">Helicase</keyword>
<dbReference type="Gene3D" id="3.40.50.300">
    <property type="entry name" value="P-loop containing nucleotide triphosphate hydrolases"/>
    <property type="match status" value="2"/>
</dbReference>
<keyword evidence="1" id="KW-0067">ATP-binding</keyword>
<dbReference type="InterPro" id="IPR000212">
    <property type="entry name" value="DNA_helicase_UvrD/REP"/>
</dbReference>
<evidence type="ECO:0000313" key="2">
    <source>
        <dbReference type="Proteomes" id="UP000289216"/>
    </source>
</evidence>
<dbReference type="GO" id="GO:0003677">
    <property type="term" value="F:DNA binding"/>
    <property type="evidence" value="ECO:0007669"/>
    <property type="project" value="InterPro"/>
</dbReference>